<keyword evidence="3 5" id="KW-1133">Transmembrane helix</keyword>
<feature type="transmembrane region" description="Helical" evidence="5">
    <location>
        <begin position="37"/>
        <end position="56"/>
    </location>
</feature>
<dbReference type="RefSeq" id="WP_248357750.1">
    <property type="nucleotide sequence ID" value="NZ_AP025591.1"/>
</dbReference>
<comment type="subcellular location">
    <subcellularLocation>
        <location evidence="1">Membrane</location>
        <topology evidence="1">Multi-pass membrane protein</topology>
    </subcellularLocation>
</comment>
<feature type="transmembrane region" description="Helical" evidence="5">
    <location>
        <begin position="12"/>
        <end position="31"/>
    </location>
</feature>
<organism evidence="6 7">
    <name type="scientific">Anaeromyxobacter oryzae</name>
    <dbReference type="NCBI Taxonomy" id="2918170"/>
    <lineage>
        <taxon>Bacteria</taxon>
        <taxon>Pseudomonadati</taxon>
        <taxon>Myxococcota</taxon>
        <taxon>Myxococcia</taxon>
        <taxon>Myxococcales</taxon>
        <taxon>Cystobacterineae</taxon>
        <taxon>Anaeromyxobacteraceae</taxon>
        <taxon>Anaeromyxobacter</taxon>
    </lineage>
</organism>
<accession>A0ABM7WPD3</accession>
<dbReference type="InterPro" id="IPR052527">
    <property type="entry name" value="Metal_cation-efflux_comp"/>
</dbReference>
<evidence type="ECO:0000313" key="6">
    <source>
        <dbReference type="EMBL" id="BDG01320.1"/>
    </source>
</evidence>
<evidence type="ECO:0000256" key="3">
    <source>
        <dbReference type="ARBA" id="ARBA00022989"/>
    </source>
</evidence>
<dbReference type="Pfam" id="PF04140">
    <property type="entry name" value="ICMT"/>
    <property type="match status" value="1"/>
</dbReference>
<proteinExistence type="predicted"/>
<dbReference type="InterPro" id="IPR007269">
    <property type="entry name" value="ICMT_MeTrfase"/>
</dbReference>
<dbReference type="EMBL" id="AP025591">
    <property type="protein sequence ID" value="BDG01320.1"/>
    <property type="molecule type" value="Genomic_DNA"/>
</dbReference>
<feature type="transmembrane region" description="Helical" evidence="5">
    <location>
        <begin position="77"/>
        <end position="97"/>
    </location>
</feature>
<evidence type="ECO:0000256" key="4">
    <source>
        <dbReference type="ARBA" id="ARBA00023136"/>
    </source>
</evidence>
<evidence type="ECO:0008006" key="8">
    <source>
        <dbReference type="Google" id="ProtNLM"/>
    </source>
</evidence>
<evidence type="ECO:0000256" key="1">
    <source>
        <dbReference type="ARBA" id="ARBA00004141"/>
    </source>
</evidence>
<gene>
    <name evidence="6" type="ORF">AMOR_03160</name>
</gene>
<evidence type="ECO:0000313" key="7">
    <source>
        <dbReference type="Proteomes" id="UP001162891"/>
    </source>
</evidence>
<keyword evidence="2 5" id="KW-0812">Transmembrane</keyword>
<name>A0ABM7WPD3_9BACT</name>
<protein>
    <recommendedName>
        <fullName evidence="8">Isoprenylcysteine carboxyl methyltransferase</fullName>
    </recommendedName>
</protein>
<dbReference type="Proteomes" id="UP001162891">
    <property type="component" value="Chromosome"/>
</dbReference>
<sequence>MGARGIAALRGWNVAVFAAWLVIPFLAAGTIAWASGWLHHGVLAAALLAHGAYVARRNPALRARRRAVGEGAKSWDLWWNAAFWPLMAGIAVSAGVGHRLGAAPLPAPVAAFGAILLGLALALSARAMAVNPFFEGTVRIQHDVGHHVVDSGPYARVRHPGYLGLVGWALASPLLLRSAPALPAAIAAAAWVVLRTALEDATLARELPGYAAYARRVRWRLVPGVW</sequence>
<evidence type="ECO:0000256" key="5">
    <source>
        <dbReference type="SAM" id="Phobius"/>
    </source>
</evidence>
<evidence type="ECO:0000256" key="2">
    <source>
        <dbReference type="ARBA" id="ARBA00022692"/>
    </source>
</evidence>
<dbReference type="Gene3D" id="1.20.120.1630">
    <property type="match status" value="1"/>
</dbReference>
<dbReference type="PANTHER" id="PTHR43847">
    <property type="entry name" value="BLL3993 PROTEIN"/>
    <property type="match status" value="1"/>
</dbReference>
<keyword evidence="4 5" id="KW-0472">Membrane</keyword>
<feature type="transmembrane region" description="Helical" evidence="5">
    <location>
        <begin position="109"/>
        <end position="129"/>
    </location>
</feature>
<reference evidence="7" key="1">
    <citation type="journal article" date="2022" name="Int. J. Syst. Evol. Microbiol.">
        <title>Anaeromyxobacter oryzae sp. nov., Anaeromyxobacter diazotrophicus sp. nov. and Anaeromyxobacter paludicola sp. nov., isolated from paddy soils.</title>
        <authorList>
            <person name="Itoh H."/>
            <person name="Xu Z."/>
            <person name="Mise K."/>
            <person name="Masuda Y."/>
            <person name="Ushijima N."/>
            <person name="Hayakawa C."/>
            <person name="Shiratori Y."/>
            <person name="Senoo K."/>
        </authorList>
    </citation>
    <scope>NUCLEOTIDE SEQUENCE [LARGE SCALE GENOMIC DNA]</scope>
    <source>
        <strain evidence="7">Red232</strain>
    </source>
</reference>
<dbReference type="PANTHER" id="PTHR43847:SF1">
    <property type="entry name" value="BLL3993 PROTEIN"/>
    <property type="match status" value="1"/>
</dbReference>
<keyword evidence="7" id="KW-1185">Reference proteome</keyword>